<dbReference type="OrthoDB" id="9768329at2"/>
<evidence type="ECO:0000256" key="2">
    <source>
        <dbReference type="ARBA" id="ARBA00005346"/>
    </source>
</evidence>
<evidence type="ECO:0000256" key="6">
    <source>
        <dbReference type="ARBA" id="ARBA00023136"/>
    </source>
</evidence>
<dbReference type="InterPro" id="IPR001516">
    <property type="entry name" value="Proton_antipo_N"/>
</dbReference>
<dbReference type="KEGG" id="aez:C3E78_15390"/>
<feature type="domain" description="NADH-Ubiquinone oxidoreductase (complex I) chain 5 N-terminal" evidence="9">
    <location>
        <begin position="68"/>
        <end position="98"/>
    </location>
</feature>
<keyword evidence="11" id="KW-1185">Reference proteome</keyword>
<dbReference type="RefSeq" id="WP_108579887.1">
    <property type="nucleotide sequence ID" value="NZ_CP026952.1"/>
</dbReference>
<keyword evidence="6" id="KW-0472">Membrane</keyword>
<gene>
    <name evidence="10" type="ORF">C3E78_15390</name>
</gene>
<dbReference type="EMBL" id="CP026952">
    <property type="protein sequence ID" value="AWB93484.1"/>
    <property type="molecule type" value="Genomic_DNA"/>
</dbReference>
<dbReference type="PRINTS" id="PR01437">
    <property type="entry name" value="NUOXDRDTASE4"/>
</dbReference>
<keyword evidence="4 7" id="KW-0812">Transmembrane</keyword>
<dbReference type="InterPro" id="IPR050586">
    <property type="entry name" value="CPA3_Na-H_Antiporter_D"/>
</dbReference>
<evidence type="ECO:0000259" key="8">
    <source>
        <dbReference type="Pfam" id="PF00361"/>
    </source>
</evidence>
<evidence type="ECO:0000256" key="4">
    <source>
        <dbReference type="ARBA" id="ARBA00022692"/>
    </source>
</evidence>
<organism evidence="10 11">
    <name type="scientific">Aeromicrobium chenweiae</name>
    <dbReference type="NCBI Taxonomy" id="2079793"/>
    <lineage>
        <taxon>Bacteria</taxon>
        <taxon>Bacillati</taxon>
        <taxon>Actinomycetota</taxon>
        <taxon>Actinomycetes</taxon>
        <taxon>Propionibacteriales</taxon>
        <taxon>Nocardioidaceae</taxon>
        <taxon>Aeromicrobium</taxon>
    </lineage>
</organism>
<dbReference type="Pfam" id="PF00662">
    <property type="entry name" value="Proton_antipo_N"/>
    <property type="match status" value="1"/>
</dbReference>
<dbReference type="GO" id="GO:0005886">
    <property type="term" value="C:plasma membrane"/>
    <property type="evidence" value="ECO:0007669"/>
    <property type="project" value="UniProtKB-SubCell"/>
</dbReference>
<comment type="similarity">
    <text evidence="2">Belongs to the CPA3 antiporters (TC 2.A.63) subunit D family.</text>
</comment>
<dbReference type="Proteomes" id="UP000244384">
    <property type="component" value="Chromosome"/>
</dbReference>
<dbReference type="InterPro" id="IPR003918">
    <property type="entry name" value="NADH_UbQ_OxRdtase"/>
</dbReference>
<evidence type="ECO:0000256" key="3">
    <source>
        <dbReference type="ARBA" id="ARBA00022475"/>
    </source>
</evidence>
<dbReference type="GO" id="GO:0042773">
    <property type="term" value="P:ATP synthesis coupled electron transport"/>
    <property type="evidence" value="ECO:0007669"/>
    <property type="project" value="InterPro"/>
</dbReference>
<keyword evidence="3" id="KW-1003">Cell membrane</keyword>
<evidence type="ECO:0000259" key="9">
    <source>
        <dbReference type="Pfam" id="PF00662"/>
    </source>
</evidence>
<evidence type="ECO:0000256" key="7">
    <source>
        <dbReference type="RuleBase" id="RU000320"/>
    </source>
</evidence>
<sequence length="564" mass="60066">MSYLVPLPVILPLFGAGATLMLSRFPRAQRFVSFGVLVAVVVVAAALLFRADRYGPQVAWLGAWTPPLGISLVADRLSALMLLVSAVVTLVVLVYSIGQGMTGDEREAPVSIYHPTFLVLVAGVSNAFLAGDLFNLFVSFEMLLFASYVLLTLGGTETRIRAGTIYVVVNMLSSSLFLISIAAVYAATGSLNLAQLAQRIQDLPDSVSLTLQLLLLVTFAVKAAVFPLSLWLPDSYPTAPAPVTAVFAGLLTKVGVYAILRVQTLLFPDSPLTNLLMWAALVTMVIGILGAIAQSDIKRMLSFTLVSHIGYMIFGIGLATEAGVSGAVFYVAHHITIQTALFLVVGLIERRAGSTSLLRLGGLARLAPVLAILFFVPAMNLAGIPPMSGFLGKVGLLQAGLDVGTPLAVTLVIGGVATSLLTLYAVAKTWAIAFWRTPEQAHETAQALPSPGEEADALHPTVTMVRHRGHVHSGGTAYATADLEDARQVRDEDAPDRDLYQLLRDGELPERLPRSMVLPTAALIGFSLVFTLVAGPMFEYTDRAAVDLMQRTPYLEAVLGGGDR</sequence>
<accession>A0A5F2EXR5</accession>
<evidence type="ECO:0000256" key="5">
    <source>
        <dbReference type="ARBA" id="ARBA00022989"/>
    </source>
</evidence>
<dbReference type="PANTHER" id="PTHR42703:SF1">
    <property type="entry name" value="NA(+)_H(+) ANTIPORTER SUBUNIT D1"/>
    <property type="match status" value="1"/>
</dbReference>
<accession>A0A2S0WQG8</accession>
<dbReference type="Pfam" id="PF00361">
    <property type="entry name" value="Proton_antipo_M"/>
    <property type="match status" value="1"/>
</dbReference>
<dbReference type="NCBIfam" id="NF009308">
    <property type="entry name" value="PRK12665.1"/>
    <property type="match status" value="1"/>
</dbReference>
<comment type="subcellular location">
    <subcellularLocation>
        <location evidence="1">Cell membrane</location>
        <topology evidence="1">Multi-pass membrane protein</topology>
    </subcellularLocation>
    <subcellularLocation>
        <location evidence="7">Membrane</location>
        <topology evidence="7">Multi-pass membrane protein</topology>
    </subcellularLocation>
</comment>
<name>A0A2S0WQG8_9ACTN</name>
<dbReference type="InterPro" id="IPR001750">
    <property type="entry name" value="ND/Mrp_TM"/>
</dbReference>
<feature type="domain" description="NADH:quinone oxidoreductase/Mrp antiporter transmembrane" evidence="8">
    <location>
        <begin position="130"/>
        <end position="415"/>
    </location>
</feature>
<dbReference type="AlphaFoldDB" id="A0A2S0WQG8"/>
<dbReference type="GO" id="GO:0008137">
    <property type="term" value="F:NADH dehydrogenase (ubiquinone) activity"/>
    <property type="evidence" value="ECO:0007669"/>
    <property type="project" value="InterPro"/>
</dbReference>
<dbReference type="PANTHER" id="PTHR42703">
    <property type="entry name" value="NADH DEHYDROGENASE"/>
    <property type="match status" value="1"/>
</dbReference>
<proteinExistence type="inferred from homology"/>
<protein>
    <submittedName>
        <fullName evidence="10">Na+/H+ antiporter subunit D</fullName>
    </submittedName>
</protein>
<evidence type="ECO:0000256" key="1">
    <source>
        <dbReference type="ARBA" id="ARBA00004651"/>
    </source>
</evidence>
<evidence type="ECO:0000313" key="11">
    <source>
        <dbReference type="Proteomes" id="UP000244384"/>
    </source>
</evidence>
<reference evidence="11" key="1">
    <citation type="submission" date="2018-01" db="EMBL/GenBank/DDBJ databases">
        <authorList>
            <person name="Li J."/>
        </authorList>
    </citation>
    <scope>NUCLEOTIDE SEQUENCE [LARGE SCALE GENOMIC DNA]</scope>
    <source>
        <strain evidence="11">592</strain>
    </source>
</reference>
<keyword evidence="5" id="KW-1133">Transmembrane helix</keyword>
<evidence type="ECO:0000313" key="10">
    <source>
        <dbReference type="EMBL" id="AWB93484.1"/>
    </source>
</evidence>